<accession>A0A844XXL7</accession>
<comment type="caution">
    <text evidence="1">The sequence shown here is derived from an EMBL/GenBank/DDBJ whole genome shotgun (WGS) entry which is preliminary data.</text>
</comment>
<protein>
    <submittedName>
        <fullName evidence="1">Uncharacterized protein</fullName>
    </submittedName>
</protein>
<gene>
    <name evidence="1" type="ORF">GRI69_15535</name>
</gene>
<proteinExistence type="predicted"/>
<reference evidence="1 2" key="1">
    <citation type="submission" date="2019-12" db="EMBL/GenBank/DDBJ databases">
        <title>Genomic-based taxomic classification of the family Erythrobacteraceae.</title>
        <authorList>
            <person name="Xu L."/>
        </authorList>
    </citation>
    <scope>NUCLEOTIDE SEQUENCE [LARGE SCALE GENOMIC DNA]</scope>
    <source>
        <strain evidence="1 2">DSM 17792</strain>
    </source>
</reference>
<dbReference type="AlphaFoldDB" id="A0A844XXL7"/>
<dbReference type="OrthoDB" id="7358060at2"/>
<organism evidence="1 2">
    <name type="scientific">Qipengyuania vulgaris</name>
    <dbReference type="NCBI Taxonomy" id="291985"/>
    <lineage>
        <taxon>Bacteria</taxon>
        <taxon>Pseudomonadati</taxon>
        <taxon>Pseudomonadota</taxon>
        <taxon>Alphaproteobacteria</taxon>
        <taxon>Sphingomonadales</taxon>
        <taxon>Erythrobacteraceae</taxon>
        <taxon>Qipengyuania</taxon>
    </lineage>
</organism>
<keyword evidence="2" id="KW-1185">Reference proteome</keyword>
<dbReference type="RefSeq" id="WP_160729079.1">
    <property type="nucleotide sequence ID" value="NZ_WTYC01000016.1"/>
</dbReference>
<name>A0A844XXL7_9SPHN</name>
<dbReference type="EMBL" id="WTYC01000016">
    <property type="protein sequence ID" value="MXO49662.1"/>
    <property type="molecule type" value="Genomic_DNA"/>
</dbReference>
<dbReference type="Pfam" id="PF20331">
    <property type="entry name" value="DUF6626"/>
    <property type="match status" value="1"/>
</dbReference>
<dbReference type="InterPro" id="IPR046734">
    <property type="entry name" value="DUF6626"/>
</dbReference>
<evidence type="ECO:0000313" key="2">
    <source>
        <dbReference type="Proteomes" id="UP000448199"/>
    </source>
</evidence>
<evidence type="ECO:0000313" key="1">
    <source>
        <dbReference type="EMBL" id="MXO49662.1"/>
    </source>
</evidence>
<dbReference type="Proteomes" id="UP000448199">
    <property type="component" value="Unassembled WGS sequence"/>
</dbReference>
<sequence length="107" mass="12208">MHTLIEIYQLLRSEGLCSTQAEFSENWLGHSWHYMSQIGGDPRKASPASLQLLASRLDMAATKAKETWCPASSKRLQGAFEELERFLCDDTEVTRARPYFDVKARIN</sequence>